<dbReference type="AlphaFoldDB" id="A0AAW9SIQ3"/>
<dbReference type="GO" id="GO:0009279">
    <property type="term" value="C:cell outer membrane"/>
    <property type="evidence" value="ECO:0007669"/>
    <property type="project" value="UniProtKB-SubCell"/>
</dbReference>
<evidence type="ECO:0000313" key="18">
    <source>
        <dbReference type="EMBL" id="MEN7550566.1"/>
    </source>
</evidence>
<dbReference type="Pfam" id="PF02563">
    <property type="entry name" value="Poly_export"/>
    <property type="match status" value="1"/>
</dbReference>
<keyword evidence="13" id="KW-0998">Cell outer membrane</keyword>
<evidence type="ECO:0000256" key="14">
    <source>
        <dbReference type="ARBA" id="ARBA00023288"/>
    </source>
</evidence>
<feature type="domain" description="Polysaccharide export protein N-terminal" evidence="16">
    <location>
        <begin position="43"/>
        <end position="138"/>
    </location>
</feature>
<proteinExistence type="inferred from homology"/>
<keyword evidence="19" id="KW-1185">Reference proteome</keyword>
<organism evidence="18 19">
    <name type="scientific">Rapidithrix thailandica</name>
    <dbReference type="NCBI Taxonomy" id="413964"/>
    <lineage>
        <taxon>Bacteria</taxon>
        <taxon>Pseudomonadati</taxon>
        <taxon>Bacteroidota</taxon>
        <taxon>Cytophagia</taxon>
        <taxon>Cytophagales</taxon>
        <taxon>Flammeovirgaceae</taxon>
        <taxon>Rapidithrix</taxon>
    </lineage>
</organism>
<dbReference type="GO" id="GO:0006811">
    <property type="term" value="P:monoatomic ion transport"/>
    <property type="evidence" value="ECO:0007669"/>
    <property type="project" value="UniProtKB-KW"/>
</dbReference>
<keyword evidence="7" id="KW-0732">Signal</keyword>
<comment type="subcellular location">
    <subcellularLocation>
        <location evidence="1">Cell outer membrane</location>
        <topology evidence="1">Multi-pass membrane protein</topology>
    </subcellularLocation>
</comment>
<dbReference type="Gene3D" id="3.30.1950.10">
    <property type="entry name" value="wza like domain"/>
    <property type="match status" value="1"/>
</dbReference>
<dbReference type="InterPro" id="IPR003715">
    <property type="entry name" value="Poly_export_N"/>
</dbReference>
<evidence type="ECO:0000259" key="16">
    <source>
        <dbReference type="Pfam" id="PF02563"/>
    </source>
</evidence>
<comment type="caution">
    <text evidence="18">The sequence shown here is derived from an EMBL/GenBank/DDBJ whole genome shotgun (WGS) entry which is preliminary data.</text>
</comment>
<accession>A0AAW9SIQ3</accession>
<dbReference type="RefSeq" id="WP_346823349.1">
    <property type="nucleotide sequence ID" value="NZ_JBDKWZ010000015.1"/>
</dbReference>
<dbReference type="Proteomes" id="UP001403385">
    <property type="component" value="Unassembled WGS sequence"/>
</dbReference>
<keyword evidence="14" id="KW-0449">Lipoprotein</keyword>
<evidence type="ECO:0000256" key="4">
    <source>
        <dbReference type="ARBA" id="ARBA00022452"/>
    </source>
</evidence>
<evidence type="ECO:0000256" key="12">
    <source>
        <dbReference type="ARBA" id="ARBA00023139"/>
    </source>
</evidence>
<dbReference type="GO" id="GO:0015288">
    <property type="term" value="F:porin activity"/>
    <property type="evidence" value="ECO:0007669"/>
    <property type="project" value="UniProtKB-KW"/>
</dbReference>
<evidence type="ECO:0000256" key="7">
    <source>
        <dbReference type="ARBA" id="ARBA00022729"/>
    </source>
</evidence>
<evidence type="ECO:0000256" key="13">
    <source>
        <dbReference type="ARBA" id="ARBA00023237"/>
    </source>
</evidence>
<evidence type="ECO:0000256" key="8">
    <source>
        <dbReference type="ARBA" id="ARBA00023047"/>
    </source>
</evidence>
<dbReference type="EMBL" id="JBDKWZ010000015">
    <property type="protein sequence ID" value="MEN7550566.1"/>
    <property type="molecule type" value="Genomic_DNA"/>
</dbReference>
<dbReference type="InterPro" id="IPR054765">
    <property type="entry name" value="SLBB_dom"/>
</dbReference>
<keyword evidence="3" id="KW-0813">Transport</keyword>
<keyword evidence="6 15" id="KW-0812">Transmembrane</keyword>
<keyword evidence="15" id="KW-1133">Transmembrane helix</keyword>
<dbReference type="GO" id="GO:0046930">
    <property type="term" value="C:pore complex"/>
    <property type="evidence" value="ECO:0007669"/>
    <property type="project" value="UniProtKB-KW"/>
</dbReference>
<evidence type="ECO:0000256" key="9">
    <source>
        <dbReference type="ARBA" id="ARBA00023065"/>
    </source>
</evidence>
<sequence length="254" mass="28885">MKNYKIFLPFVLVIILCTSCVKHKNLLMLQNDPGKEYPSLSISTYRISSGDILSIKLNNLETTTSQFFRRQDETSFTSIQPNPAYFFSQGYIVSDSGKIELPIIGEISVQGKTTKEIEREIAPQLREYLKFASINVKLANYKISVLGEVNKPGVQYIYEEKFTLFQALANAADVTDFANRKIKIIREKEIGTYTKYLDLKDPEIVYSEYYHLQPNDVIYVEPLKAKAFNINTRTASVILSAVSVLLVAINLIVK</sequence>
<dbReference type="PANTHER" id="PTHR33619">
    <property type="entry name" value="POLYSACCHARIDE EXPORT PROTEIN GFCE-RELATED"/>
    <property type="match status" value="1"/>
</dbReference>
<feature type="transmembrane region" description="Helical" evidence="15">
    <location>
        <begin position="234"/>
        <end position="253"/>
    </location>
</feature>
<evidence type="ECO:0000313" key="19">
    <source>
        <dbReference type="Proteomes" id="UP001403385"/>
    </source>
</evidence>
<evidence type="ECO:0000256" key="5">
    <source>
        <dbReference type="ARBA" id="ARBA00022597"/>
    </source>
</evidence>
<evidence type="ECO:0000256" key="1">
    <source>
        <dbReference type="ARBA" id="ARBA00004571"/>
    </source>
</evidence>
<feature type="domain" description="SLBB" evidence="17">
    <location>
        <begin position="142"/>
        <end position="220"/>
    </location>
</feature>
<keyword evidence="9" id="KW-0406">Ion transport</keyword>
<protein>
    <submittedName>
        <fullName evidence="18">Polysaccharide biosynthesis/export family protein</fullName>
    </submittedName>
</protein>
<gene>
    <name evidence="18" type="ORF">AAG747_21780</name>
</gene>
<evidence type="ECO:0000259" key="17">
    <source>
        <dbReference type="Pfam" id="PF22461"/>
    </source>
</evidence>
<comment type="similarity">
    <text evidence="2">Belongs to the BexD/CtrA/VexA family.</text>
</comment>
<dbReference type="GO" id="GO:0015159">
    <property type="term" value="F:polysaccharide transmembrane transporter activity"/>
    <property type="evidence" value="ECO:0007669"/>
    <property type="project" value="InterPro"/>
</dbReference>
<keyword evidence="5" id="KW-0762">Sugar transport</keyword>
<evidence type="ECO:0000256" key="11">
    <source>
        <dbReference type="ARBA" id="ARBA00023136"/>
    </source>
</evidence>
<evidence type="ECO:0000256" key="6">
    <source>
        <dbReference type="ARBA" id="ARBA00022692"/>
    </source>
</evidence>
<keyword evidence="10" id="KW-0626">Porin</keyword>
<keyword evidence="12" id="KW-0564">Palmitate</keyword>
<dbReference type="PANTHER" id="PTHR33619:SF3">
    <property type="entry name" value="POLYSACCHARIDE EXPORT PROTEIN GFCE-RELATED"/>
    <property type="match status" value="1"/>
</dbReference>
<name>A0AAW9SIQ3_9BACT</name>
<evidence type="ECO:0000256" key="2">
    <source>
        <dbReference type="ARBA" id="ARBA00009450"/>
    </source>
</evidence>
<keyword evidence="11 15" id="KW-0472">Membrane</keyword>
<keyword evidence="4" id="KW-1134">Transmembrane beta strand</keyword>
<reference evidence="18 19" key="1">
    <citation type="submission" date="2024-04" db="EMBL/GenBank/DDBJ databases">
        <title>Novel genus in family Flammeovirgaceae.</title>
        <authorList>
            <person name="Nguyen T.H."/>
            <person name="Vuong T.Q."/>
            <person name="Le H."/>
            <person name="Kim S.-G."/>
        </authorList>
    </citation>
    <scope>NUCLEOTIDE SEQUENCE [LARGE SCALE GENOMIC DNA]</scope>
    <source>
        <strain evidence="18 19">JCM 23209</strain>
    </source>
</reference>
<evidence type="ECO:0000256" key="10">
    <source>
        <dbReference type="ARBA" id="ARBA00023114"/>
    </source>
</evidence>
<dbReference type="Pfam" id="PF22461">
    <property type="entry name" value="SLBB_2"/>
    <property type="match status" value="1"/>
</dbReference>
<dbReference type="InterPro" id="IPR049712">
    <property type="entry name" value="Poly_export"/>
</dbReference>
<evidence type="ECO:0000256" key="15">
    <source>
        <dbReference type="SAM" id="Phobius"/>
    </source>
</evidence>
<keyword evidence="8" id="KW-0625">Polysaccharide transport</keyword>
<evidence type="ECO:0000256" key="3">
    <source>
        <dbReference type="ARBA" id="ARBA00022448"/>
    </source>
</evidence>